<evidence type="ECO:0000313" key="3">
    <source>
        <dbReference type="Proteomes" id="UP000663879"/>
    </source>
</evidence>
<feature type="chain" id="PRO_5032481382" evidence="1">
    <location>
        <begin position="21"/>
        <end position="168"/>
    </location>
</feature>
<sequence>MKIAILTLFSIFSIIASIQCNKSITTYVELQQALSALPEDKIPDYFKKPRDNSNWCCKTDTPVLTFDQTRAVSFQIVSSQNYKCGSSSCGFLGLKKCTRWCTQYWYETRYYTEHYPVTQQQACPPGQEICCADHFLIMDHCFHVSEVQQNLQLLAALNNQGIVLPVGK</sequence>
<keyword evidence="1" id="KW-0732">Signal</keyword>
<evidence type="ECO:0000256" key="1">
    <source>
        <dbReference type="SAM" id="SignalP"/>
    </source>
</evidence>
<evidence type="ECO:0000313" key="2">
    <source>
        <dbReference type="EMBL" id="CAF0937354.1"/>
    </source>
</evidence>
<dbReference type="OrthoDB" id="9975888at2759"/>
<accession>A0A814C3Z1</accession>
<dbReference type="EMBL" id="CAJNOC010002506">
    <property type="protein sequence ID" value="CAF0937354.1"/>
    <property type="molecule type" value="Genomic_DNA"/>
</dbReference>
<name>A0A814C3Z1_9BILA</name>
<comment type="caution">
    <text evidence="2">The sequence shown here is derived from an EMBL/GenBank/DDBJ whole genome shotgun (WGS) entry which is preliminary data.</text>
</comment>
<gene>
    <name evidence="2" type="ORF">OXX778_LOCUS13236</name>
</gene>
<feature type="signal peptide" evidence="1">
    <location>
        <begin position="1"/>
        <end position="20"/>
    </location>
</feature>
<dbReference type="AlphaFoldDB" id="A0A814C3Z1"/>
<dbReference type="Proteomes" id="UP000663879">
    <property type="component" value="Unassembled WGS sequence"/>
</dbReference>
<proteinExistence type="predicted"/>
<protein>
    <submittedName>
        <fullName evidence="2">Uncharacterized protein</fullName>
    </submittedName>
</protein>
<keyword evidence="3" id="KW-1185">Reference proteome</keyword>
<reference evidence="2" key="1">
    <citation type="submission" date="2021-02" db="EMBL/GenBank/DDBJ databases">
        <authorList>
            <person name="Nowell W R."/>
        </authorList>
    </citation>
    <scope>NUCLEOTIDE SEQUENCE</scope>
    <source>
        <strain evidence="2">Ploen Becks lab</strain>
    </source>
</reference>
<organism evidence="2 3">
    <name type="scientific">Brachionus calyciflorus</name>
    <dbReference type="NCBI Taxonomy" id="104777"/>
    <lineage>
        <taxon>Eukaryota</taxon>
        <taxon>Metazoa</taxon>
        <taxon>Spiralia</taxon>
        <taxon>Gnathifera</taxon>
        <taxon>Rotifera</taxon>
        <taxon>Eurotatoria</taxon>
        <taxon>Monogononta</taxon>
        <taxon>Pseudotrocha</taxon>
        <taxon>Ploima</taxon>
        <taxon>Brachionidae</taxon>
        <taxon>Brachionus</taxon>
    </lineage>
</organism>